<dbReference type="InterPro" id="IPR014780">
    <property type="entry name" value="tRNA_psdUridine_synth_TruB"/>
</dbReference>
<comment type="similarity">
    <text evidence="2 5">Belongs to the pseudouridine synthase TruB family. Type 1 subfamily.</text>
</comment>
<evidence type="ECO:0000313" key="7">
    <source>
        <dbReference type="EMBL" id="PJE74063.1"/>
    </source>
</evidence>
<dbReference type="SUPFAM" id="SSF55120">
    <property type="entry name" value="Pseudouridine synthase"/>
    <property type="match status" value="1"/>
</dbReference>
<name>A0A2M8LBS3_9BACT</name>
<dbReference type="InterPro" id="IPR002501">
    <property type="entry name" value="PsdUridine_synth_N"/>
</dbReference>
<dbReference type="PANTHER" id="PTHR13767">
    <property type="entry name" value="TRNA-PSEUDOURIDINE SYNTHASE"/>
    <property type="match status" value="1"/>
</dbReference>
<dbReference type="HAMAP" id="MF_01080">
    <property type="entry name" value="TruB_bact"/>
    <property type="match status" value="1"/>
</dbReference>
<dbReference type="EMBL" id="PFEQ01000013">
    <property type="protein sequence ID" value="PJE74063.1"/>
    <property type="molecule type" value="Genomic_DNA"/>
</dbReference>
<gene>
    <name evidence="5 7" type="primary">truB</name>
    <name evidence="7" type="ORF">COV01_03110</name>
</gene>
<evidence type="ECO:0000256" key="3">
    <source>
        <dbReference type="ARBA" id="ARBA00022694"/>
    </source>
</evidence>
<dbReference type="CDD" id="cd02573">
    <property type="entry name" value="PseudoU_synth_EcTruB"/>
    <property type="match status" value="1"/>
</dbReference>
<feature type="active site" description="Nucleophile" evidence="5">
    <location>
        <position position="39"/>
    </location>
</feature>
<dbReference type="Gene3D" id="3.30.2350.10">
    <property type="entry name" value="Pseudouridine synthase"/>
    <property type="match status" value="1"/>
</dbReference>
<dbReference type="GO" id="GO:1990481">
    <property type="term" value="P:mRNA pseudouridine synthesis"/>
    <property type="evidence" value="ECO:0007669"/>
    <property type="project" value="TreeGrafter"/>
</dbReference>
<evidence type="ECO:0000256" key="5">
    <source>
        <dbReference type="HAMAP-Rule" id="MF_01080"/>
    </source>
</evidence>
<dbReference type="Pfam" id="PF01509">
    <property type="entry name" value="TruB_N"/>
    <property type="match status" value="1"/>
</dbReference>
<keyword evidence="4 5" id="KW-0413">Isomerase</keyword>
<feature type="domain" description="Pseudouridine synthase II N-terminal" evidence="6">
    <location>
        <begin position="24"/>
        <end position="172"/>
    </location>
</feature>
<dbReference type="GO" id="GO:0160148">
    <property type="term" value="F:tRNA pseudouridine(55) synthase activity"/>
    <property type="evidence" value="ECO:0007669"/>
    <property type="project" value="UniProtKB-EC"/>
</dbReference>
<dbReference type="GO" id="GO:0003723">
    <property type="term" value="F:RNA binding"/>
    <property type="evidence" value="ECO:0007669"/>
    <property type="project" value="InterPro"/>
</dbReference>
<evidence type="ECO:0000313" key="8">
    <source>
        <dbReference type="Proteomes" id="UP000228700"/>
    </source>
</evidence>
<dbReference type="NCBIfam" id="TIGR00431">
    <property type="entry name" value="TruB"/>
    <property type="match status" value="1"/>
</dbReference>
<dbReference type="Proteomes" id="UP000228700">
    <property type="component" value="Unassembled WGS sequence"/>
</dbReference>
<evidence type="ECO:0000256" key="1">
    <source>
        <dbReference type="ARBA" id="ARBA00000385"/>
    </source>
</evidence>
<dbReference type="EC" id="5.4.99.25" evidence="5"/>
<protein>
    <recommendedName>
        <fullName evidence="5">tRNA pseudouridine synthase B</fullName>
        <ecNumber evidence="5">5.4.99.25</ecNumber>
    </recommendedName>
    <alternativeName>
        <fullName evidence="5">tRNA pseudouridine(55) synthase</fullName>
        <shortName evidence="5">Psi55 synthase</shortName>
    </alternativeName>
    <alternativeName>
        <fullName evidence="5">tRNA pseudouridylate synthase</fullName>
    </alternativeName>
    <alternativeName>
        <fullName evidence="5">tRNA-uridine isomerase</fullName>
    </alternativeName>
</protein>
<comment type="function">
    <text evidence="5">Responsible for synthesis of pseudouridine from uracil-55 in the psi GC loop of transfer RNAs.</text>
</comment>
<dbReference type="AlphaFoldDB" id="A0A2M8LBS3"/>
<dbReference type="GO" id="GO:0031119">
    <property type="term" value="P:tRNA pseudouridine synthesis"/>
    <property type="evidence" value="ECO:0007669"/>
    <property type="project" value="UniProtKB-UniRule"/>
</dbReference>
<comment type="catalytic activity">
    <reaction evidence="1 5">
        <text>uridine(55) in tRNA = pseudouridine(55) in tRNA</text>
        <dbReference type="Rhea" id="RHEA:42532"/>
        <dbReference type="Rhea" id="RHEA-COMP:10101"/>
        <dbReference type="Rhea" id="RHEA-COMP:10102"/>
        <dbReference type="ChEBI" id="CHEBI:65314"/>
        <dbReference type="ChEBI" id="CHEBI:65315"/>
        <dbReference type="EC" id="5.4.99.25"/>
    </reaction>
</comment>
<evidence type="ECO:0000256" key="4">
    <source>
        <dbReference type="ARBA" id="ARBA00023235"/>
    </source>
</evidence>
<reference evidence="8" key="1">
    <citation type="submission" date="2017-09" db="EMBL/GenBank/DDBJ databases">
        <title>Depth-based differentiation of microbial function through sediment-hosted aquifers and enrichment of novel symbionts in the deep terrestrial subsurface.</title>
        <authorList>
            <person name="Probst A.J."/>
            <person name="Ladd B."/>
            <person name="Jarett J.K."/>
            <person name="Geller-Mcgrath D.E."/>
            <person name="Sieber C.M.K."/>
            <person name="Emerson J.B."/>
            <person name="Anantharaman K."/>
            <person name="Thomas B.C."/>
            <person name="Malmstrom R."/>
            <person name="Stieglmeier M."/>
            <person name="Klingl A."/>
            <person name="Woyke T."/>
            <person name="Ryan C.M."/>
            <person name="Banfield J.F."/>
        </authorList>
    </citation>
    <scope>NUCLEOTIDE SEQUENCE [LARGE SCALE GENOMIC DNA]</scope>
</reference>
<organism evidence="7 8">
    <name type="scientific">Candidatus Taylorbacteria bacterium CG10_big_fil_rev_8_21_14_0_10_41_48</name>
    <dbReference type="NCBI Taxonomy" id="1975024"/>
    <lineage>
        <taxon>Bacteria</taxon>
        <taxon>Candidatus Tayloriibacteriota</taxon>
    </lineage>
</organism>
<dbReference type="InterPro" id="IPR020103">
    <property type="entry name" value="PsdUridine_synth_cat_dom_sf"/>
</dbReference>
<comment type="caution">
    <text evidence="7">The sequence shown here is derived from an EMBL/GenBank/DDBJ whole genome shotgun (WGS) entry which is preliminary data.</text>
</comment>
<proteinExistence type="inferred from homology"/>
<sequence>MSDGIILIDKPSGITSFDVIRKLRRVIGVRKIGHAGTLDPLATGLLIIGVGTATKELTALVGLPKAYEAEILLGSRTDTSDVDGKVLETSPVPIFSQIDIEKVIGGMKGEIDLPVSLYSAIKKDGKPLYKYAREGESVEAPIRKMIVRDARFVSYENNIVRTVFDVSSGTYVRSLAEELARRLGTIGTIQNLRRISIGDYDVKDAKKLEDF</sequence>
<dbReference type="PANTHER" id="PTHR13767:SF2">
    <property type="entry name" value="PSEUDOURIDYLATE SYNTHASE TRUB1"/>
    <property type="match status" value="1"/>
</dbReference>
<evidence type="ECO:0000256" key="2">
    <source>
        <dbReference type="ARBA" id="ARBA00005642"/>
    </source>
</evidence>
<accession>A0A2M8LBS3</accession>
<keyword evidence="3 5" id="KW-0819">tRNA processing</keyword>
<evidence type="ECO:0000259" key="6">
    <source>
        <dbReference type="Pfam" id="PF01509"/>
    </source>
</evidence>